<keyword evidence="2" id="KW-0812">Transmembrane</keyword>
<dbReference type="Proteomes" id="UP000195787">
    <property type="component" value="Unassembled WGS sequence"/>
</dbReference>
<keyword evidence="2" id="KW-0472">Membrane</keyword>
<organism evidence="4 5">
    <name type="scientific">Agrococcus casei LMG 22410</name>
    <dbReference type="NCBI Taxonomy" id="1255656"/>
    <lineage>
        <taxon>Bacteria</taxon>
        <taxon>Bacillati</taxon>
        <taxon>Actinomycetota</taxon>
        <taxon>Actinomycetes</taxon>
        <taxon>Micrococcales</taxon>
        <taxon>Microbacteriaceae</taxon>
        <taxon>Agrococcus</taxon>
    </lineage>
</organism>
<evidence type="ECO:0000259" key="3">
    <source>
        <dbReference type="Pfam" id="PF03816"/>
    </source>
</evidence>
<dbReference type="PANTHER" id="PTHR33392:SF6">
    <property type="entry name" value="POLYISOPRENYL-TEICHOIC ACID--PEPTIDOGLYCAN TEICHOIC ACID TRANSFERASE TAGU"/>
    <property type="match status" value="1"/>
</dbReference>
<keyword evidence="2" id="KW-1133">Transmembrane helix</keyword>
<dbReference type="Pfam" id="PF03816">
    <property type="entry name" value="LytR_cpsA_psr"/>
    <property type="match status" value="1"/>
</dbReference>
<evidence type="ECO:0000256" key="2">
    <source>
        <dbReference type="SAM" id="Phobius"/>
    </source>
</evidence>
<dbReference type="Gene3D" id="3.40.630.190">
    <property type="entry name" value="LCP protein"/>
    <property type="match status" value="1"/>
</dbReference>
<sequence length="336" mass="36442">MTATETVDKPRKKRRVRKVLWILLGVVVVLAIAIAALLLRLNSAFDGVSTVESAFPDDSDRPKVVETESGSPINVLLLGTDSREEGQDLMDNLGDRADAILVAHIPPDRKSIQIMSVMRDSWVEIPGHGENKINAALSLGGVSLMVQTVETVIDQRIDHVAVIDFEGFKGLTEELGGVTLNNDRAFSTKNYDFEAGNITISEGEAALEFVRERYAFEDGDYQRVHNQQAFMRGALNGILAPEVLANPLKLADIIESLSPHMATTDTMSTTQMVSLGASLVSANGGKPPLQTFTLPTTGTGMIGDQSVVHVDWDGVELIREAFAEDSMTSFTPPPPR</sequence>
<evidence type="ECO:0000256" key="1">
    <source>
        <dbReference type="ARBA" id="ARBA00006068"/>
    </source>
</evidence>
<dbReference type="EMBL" id="FUHU01000015">
    <property type="protein sequence ID" value="SJM50790.1"/>
    <property type="molecule type" value="Genomic_DNA"/>
</dbReference>
<evidence type="ECO:0000313" key="5">
    <source>
        <dbReference type="Proteomes" id="UP000195787"/>
    </source>
</evidence>
<evidence type="ECO:0000313" key="4">
    <source>
        <dbReference type="EMBL" id="SJM50790.1"/>
    </source>
</evidence>
<protein>
    <submittedName>
        <fullName evidence="4">Cell envelope-associated transcriptional attenuator LytR-CpsA-Psr, subfamily A1 (As in PMID19099556)</fullName>
    </submittedName>
</protein>
<dbReference type="InterPro" id="IPR004474">
    <property type="entry name" value="LytR_CpsA_psr"/>
</dbReference>
<gene>
    <name evidence="4" type="ORF">CZ674_02510</name>
</gene>
<dbReference type="GeneID" id="303172074"/>
<dbReference type="InterPro" id="IPR050922">
    <property type="entry name" value="LytR/CpsA/Psr_CW_biosynth"/>
</dbReference>
<dbReference type="PANTHER" id="PTHR33392">
    <property type="entry name" value="POLYISOPRENYL-TEICHOIC ACID--PEPTIDOGLYCAN TEICHOIC ACID TRANSFERASE TAGU"/>
    <property type="match status" value="1"/>
</dbReference>
<dbReference type="RefSeq" id="WP_086990954.1">
    <property type="nucleotide sequence ID" value="NZ_FUHU01000015.1"/>
</dbReference>
<comment type="similarity">
    <text evidence="1">Belongs to the LytR/CpsA/Psr (LCP) family.</text>
</comment>
<dbReference type="AlphaFoldDB" id="A0A1R4F4B2"/>
<reference evidence="4 5" key="1">
    <citation type="submission" date="2017-02" db="EMBL/GenBank/DDBJ databases">
        <authorList>
            <person name="Peterson S.W."/>
        </authorList>
    </citation>
    <scope>NUCLEOTIDE SEQUENCE [LARGE SCALE GENOMIC DNA]</scope>
    <source>
        <strain evidence="4 5">LMG 22410</strain>
    </source>
</reference>
<proteinExistence type="inferred from homology"/>
<name>A0A1R4F4B2_9MICO</name>
<feature type="domain" description="Cell envelope-related transcriptional attenuator" evidence="3">
    <location>
        <begin position="96"/>
        <end position="236"/>
    </location>
</feature>
<accession>A0A1R4F4B2</accession>
<dbReference type="NCBIfam" id="TIGR00350">
    <property type="entry name" value="lytR_cpsA_psr"/>
    <property type="match status" value="1"/>
</dbReference>
<keyword evidence="5" id="KW-1185">Reference proteome</keyword>
<feature type="transmembrane region" description="Helical" evidence="2">
    <location>
        <begin position="19"/>
        <end position="39"/>
    </location>
</feature>
<dbReference type="OrthoDB" id="9782542at2"/>